<dbReference type="InterPro" id="IPR029063">
    <property type="entry name" value="SAM-dependent_MTases_sf"/>
</dbReference>
<comment type="caution">
    <text evidence="1">The sequence shown here is derived from an EMBL/GenBank/DDBJ whole genome shotgun (WGS) entry which is preliminary data.</text>
</comment>
<dbReference type="Gene3D" id="3.40.50.150">
    <property type="entry name" value="Vaccinia Virus protein VP39"/>
    <property type="match status" value="1"/>
</dbReference>
<proteinExistence type="predicted"/>
<keyword evidence="2" id="KW-1185">Reference proteome</keyword>
<accession>A0AAE0G2N6</accession>
<protein>
    <submittedName>
        <fullName evidence="1">Uncharacterized protein</fullName>
    </submittedName>
</protein>
<evidence type="ECO:0000313" key="1">
    <source>
        <dbReference type="EMBL" id="KAK3270415.1"/>
    </source>
</evidence>
<name>A0AAE0G2N6_9CHLO</name>
<dbReference type="Proteomes" id="UP001190700">
    <property type="component" value="Unassembled WGS sequence"/>
</dbReference>
<gene>
    <name evidence="1" type="ORF">CYMTET_21190</name>
</gene>
<organism evidence="1 2">
    <name type="scientific">Cymbomonas tetramitiformis</name>
    <dbReference type="NCBI Taxonomy" id="36881"/>
    <lineage>
        <taxon>Eukaryota</taxon>
        <taxon>Viridiplantae</taxon>
        <taxon>Chlorophyta</taxon>
        <taxon>Pyramimonadophyceae</taxon>
        <taxon>Pyramimonadales</taxon>
        <taxon>Pyramimonadaceae</taxon>
        <taxon>Cymbomonas</taxon>
    </lineage>
</organism>
<sequence length="107" mass="11920">MPAECQLGPRGLPLPSWNPAFAEEKAKAERERAEFFKETDEHTKKEYGSKEYWQAFEFGGDADVEWLCSEEVLLPLLPSPTGGSRALVVGCGTSSVSRDLLDVRLFL</sequence>
<reference evidence="1 2" key="1">
    <citation type="journal article" date="2015" name="Genome Biol. Evol.">
        <title>Comparative Genomics of a Bacterivorous Green Alga Reveals Evolutionary Causalities and Consequences of Phago-Mixotrophic Mode of Nutrition.</title>
        <authorList>
            <person name="Burns J.A."/>
            <person name="Paasch A."/>
            <person name="Narechania A."/>
            <person name="Kim E."/>
        </authorList>
    </citation>
    <scope>NUCLEOTIDE SEQUENCE [LARGE SCALE GENOMIC DNA]</scope>
    <source>
        <strain evidence="1 2">PLY_AMNH</strain>
    </source>
</reference>
<evidence type="ECO:0000313" key="2">
    <source>
        <dbReference type="Proteomes" id="UP001190700"/>
    </source>
</evidence>
<dbReference type="EMBL" id="LGRX02010403">
    <property type="protein sequence ID" value="KAK3270415.1"/>
    <property type="molecule type" value="Genomic_DNA"/>
</dbReference>
<dbReference type="AlphaFoldDB" id="A0AAE0G2N6"/>